<dbReference type="Proteomes" id="UP000218335">
    <property type="component" value="Unassembled WGS sequence"/>
</dbReference>
<dbReference type="AlphaFoldDB" id="A0A2A4GVF3"/>
<dbReference type="RefSeq" id="WP_096556213.1">
    <property type="nucleotide sequence ID" value="NZ_CP094734.1"/>
</dbReference>
<organism evidence="1 2">
    <name type="scientific">Staphylococcus delphini</name>
    <dbReference type="NCBI Taxonomy" id="53344"/>
    <lineage>
        <taxon>Bacteria</taxon>
        <taxon>Bacillati</taxon>
        <taxon>Bacillota</taxon>
        <taxon>Bacilli</taxon>
        <taxon>Bacillales</taxon>
        <taxon>Staphylococcaceae</taxon>
        <taxon>Staphylococcus</taxon>
        <taxon>Staphylococcus intermedius group</taxon>
    </lineage>
</organism>
<comment type="caution">
    <text evidence="1">The sequence shown here is derived from an EMBL/GenBank/DDBJ whole genome shotgun (WGS) entry which is preliminary data.</text>
</comment>
<evidence type="ECO:0000313" key="2">
    <source>
        <dbReference type="Proteomes" id="UP000218335"/>
    </source>
</evidence>
<protein>
    <submittedName>
        <fullName evidence="1">Uncharacterized protein</fullName>
    </submittedName>
</protein>
<sequence>MKDILLDAYNLIINDDELMRLVDKKNIKFNQYPDVKDKMLPYIVLDDYDDPIPEWHADGERISYNYALQVDVIVKVSDDYNARKRRNEISNRISDVFRKNQIKHKRNLGNEYDKDLALYRSTRRYEAIFYENY</sequence>
<name>A0A2A4GVF3_9STAP</name>
<gene>
    <name evidence="1" type="ORF">B5C08_11675</name>
</gene>
<evidence type="ECO:0000313" key="1">
    <source>
        <dbReference type="EMBL" id="PCF54112.1"/>
    </source>
</evidence>
<reference evidence="1 2" key="1">
    <citation type="journal article" date="2017" name="PLoS ONE">
        <title>Development of a real-time PCR for detection of Staphylococcus pseudintermedius using a novel automated comparison of whole-genome sequences.</title>
        <authorList>
            <person name="Verstappen K.M."/>
            <person name="Huijbregts L."/>
            <person name="Spaninks M."/>
            <person name="Wagenaar J.A."/>
            <person name="Fluit A.C."/>
            <person name="Duim B."/>
        </authorList>
    </citation>
    <scope>NUCLEOTIDE SEQUENCE [LARGE SCALE GENOMIC DNA]</scope>
    <source>
        <strain evidence="1 2">215070706401-1</strain>
    </source>
</reference>
<accession>A0A2A4GVF3</accession>
<dbReference type="EMBL" id="MWUU01000019">
    <property type="protein sequence ID" value="PCF54112.1"/>
    <property type="molecule type" value="Genomic_DNA"/>
</dbReference>
<proteinExistence type="predicted"/>